<dbReference type="Gene3D" id="3.40.640.10">
    <property type="entry name" value="Type I PLP-dependent aspartate aminotransferase-like (Major domain)"/>
    <property type="match status" value="1"/>
</dbReference>
<name>A0ABV5B7C7_9BACL</name>
<dbReference type="InterPro" id="IPR015424">
    <property type="entry name" value="PyrdxlP-dep_Trfase"/>
</dbReference>
<accession>A0ABV5B7C7</accession>
<dbReference type="RefSeq" id="WP_375525370.1">
    <property type="nucleotide sequence ID" value="NZ_JBHILM010000011.1"/>
</dbReference>
<evidence type="ECO:0000256" key="3">
    <source>
        <dbReference type="RuleBase" id="RU003560"/>
    </source>
</evidence>
<reference evidence="4 5" key="1">
    <citation type="submission" date="2024-09" db="EMBL/GenBank/DDBJ databases">
        <authorList>
            <person name="Ruan L."/>
        </authorList>
    </citation>
    <scope>NUCLEOTIDE SEQUENCE [LARGE SCALE GENOMIC DNA]</scope>
    <source>
        <strain evidence="4 5">D33</strain>
    </source>
</reference>
<dbReference type="EMBL" id="JBHILM010000011">
    <property type="protein sequence ID" value="MFB5681584.1"/>
    <property type="molecule type" value="Genomic_DNA"/>
</dbReference>
<dbReference type="InterPro" id="IPR005814">
    <property type="entry name" value="Aminotrans_3"/>
</dbReference>
<dbReference type="Proteomes" id="UP001580407">
    <property type="component" value="Unassembled WGS sequence"/>
</dbReference>
<dbReference type="SUPFAM" id="SSF53383">
    <property type="entry name" value="PLP-dependent transferases"/>
    <property type="match status" value="1"/>
</dbReference>
<dbReference type="Pfam" id="PF00202">
    <property type="entry name" value="Aminotran_3"/>
    <property type="match status" value="1"/>
</dbReference>
<keyword evidence="2 3" id="KW-0663">Pyridoxal phosphate</keyword>
<dbReference type="InterPro" id="IPR015422">
    <property type="entry name" value="PyrdxlP-dep_Trfase_small"/>
</dbReference>
<evidence type="ECO:0000256" key="2">
    <source>
        <dbReference type="ARBA" id="ARBA00022898"/>
    </source>
</evidence>
<comment type="caution">
    <text evidence="4">The sequence shown here is derived from an EMBL/GenBank/DDBJ whole genome shotgun (WGS) entry which is preliminary data.</text>
</comment>
<evidence type="ECO:0000313" key="5">
    <source>
        <dbReference type="Proteomes" id="UP001580407"/>
    </source>
</evidence>
<dbReference type="PANTHER" id="PTHR43713:SF3">
    <property type="entry name" value="GLUTAMATE-1-SEMIALDEHYDE 2,1-AMINOMUTASE 1, CHLOROPLASTIC-RELATED"/>
    <property type="match status" value="1"/>
</dbReference>
<evidence type="ECO:0000313" key="4">
    <source>
        <dbReference type="EMBL" id="MFB5681584.1"/>
    </source>
</evidence>
<keyword evidence="4" id="KW-0032">Aminotransferase</keyword>
<keyword evidence="4" id="KW-0808">Transferase</keyword>
<dbReference type="InterPro" id="IPR015421">
    <property type="entry name" value="PyrdxlP-dep_Trfase_major"/>
</dbReference>
<protein>
    <submittedName>
        <fullName evidence="4">Aminotransferase class III-fold pyridoxal phosphate-dependent enzyme</fullName>
    </submittedName>
</protein>
<keyword evidence="5" id="KW-1185">Reference proteome</keyword>
<sequence>MHGNQLWNKAKQIIPGGNQLLSKRSERFLPDLWPAYYKRAKGCEVWDLEDRHYYDFAQMGVGTCILGYADDDVNEAVHEAMLHGSMCTLNCYEEVELAERLIALHPWSEQVRFARTGGEACAIAVRIARAATGKNKVAICGYHGWHDWYLSANHADTDQLDTMLLPGLAPRGVPRDLKGTVLPFYYNQLDQLEKLTAEHGNDIGVIIMEPRRETEPAPGFLEGVRKAADKIGAVLIFDEITSGFRMNVGGIHLTMGVKPDMAVFGKALGNGFPITAVLGTKAVMDAAQESFISSTFWTERTGYAAALAVLTKMEMLDVPSQLIRAGKRVADIWTSASKLHEIPVQISGIAPLLHAAFRTESAEAVQTLFTQEMLEKGILAGASVYSTLSYSDEILDLYEARLHEVFELLKQALATNSVMQRLKSSIAHAGFKRLT</sequence>
<comment type="similarity">
    <text evidence="3">Belongs to the class-III pyridoxal-phosphate-dependent aminotransferase family.</text>
</comment>
<comment type="cofactor">
    <cofactor evidence="1">
        <name>pyridoxal 5'-phosphate</name>
        <dbReference type="ChEBI" id="CHEBI:597326"/>
    </cofactor>
</comment>
<dbReference type="Gene3D" id="3.90.1150.10">
    <property type="entry name" value="Aspartate Aminotransferase, domain 1"/>
    <property type="match status" value="1"/>
</dbReference>
<organism evidence="4 5">
    <name type="scientific">Paenibacillus terreus</name>
    <dbReference type="NCBI Taxonomy" id="1387834"/>
    <lineage>
        <taxon>Bacteria</taxon>
        <taxon>Bacillati</taxon>
        <taxon>Bacillota</taxon>
        <taxon>Bacilli</taxon>
        <taxon>Bacillales</taxon>
        <taxon>Paenibacillaceae</taxon>
        <taxon>Paenibacillus</taxon>
    </lineage>
</organism>
<proteinExistence type="inferred from homology"/>
<evidence type="ECO:0000256" key="1">
    <source>
        <dbReference type="ARBA" id="ARBA00001933"/>
    </source>
</evidence>
<dbReference type="GO" id="GO:0008483">
    <property type="term" value="F:transaminase activity"/>
    <property type="evidence" value="ECO:0007669"/>
    <property type="project" value="UniProtKB-KW"/>
</dbReference>
<gene>
    <name evidence="4" type="ORF">ACE3NQ_11735</name>
</gene>
<dbReference type="PANTHER" id="PTHR43713">
    <property type="entry name" value="GLUTAMATE-1-SEMIALDEHYDE 2,1-AMINOMUTASE"/>
    <property type="match status" value="1"/>
</dbReference>